<dbReference type="AlphaFoldDB" id="A0AAX6M719"/>
<name>A0AAX6M719_9PEZI</name>
<dbReference type="EMBL" id="JBANMG010000010">
    <property type="protein sequence ID" value="KAK6948167.1"/>
    <property type="molecule type" value="Genomic_DNA"/>
</dbReference>
<evidence type="ECO:0000256" key="1">
    <source>
        <dbReference type="SAM" id="MobiDB-lite"/>
    </source>
</evidence>
<feature type="region of interest" description="Disordered" evidence="1">
    <location>
        <begin position="11"/>
        <end position="75"/>
    </location>
</feature>
<evidence type="ECO:0000313" key="2">
    <source>
        <dbReference type="EMBL" id="KAK6948167.1"/>
    </source>
</evidence>
<keyword evidence="3" id="KW-1185">Reference proteome</keyword>
<gene>
    <name evidence="2" type="ORF">Daesc_009931</name>
</gene>
<evidence type="ECO:0000313" key="3">
    <source>
        <dbReference type="Proteomes" id="UP001369815"/>
    </source>
</evidence>
<organism evidence="2 3">
    <name type="scientific">Daldinia eschscholtzii</name>
    <dbReference type="NCBI Taxonomy" id="292717"/>
    <lineage>
        <taxon>Eukaryota</taxon>
        <taxon>Fungi</taxon>
        <taxon>Dikarya</taxon>
        <taxon>Ascomycota</taxon>
        <taxon>Pezizomycotina</taxon>
        <taxon>Sordariomycetes</taxon>
        <taxon>Xylariomycetidae</taxon>
        <taxon>Xylariales</taxon>
        <taxon>Hypoxylaceae</taxon>
        <taxon>Daldinia</taxon>
    </lineage>
</organism>
<feature type="region of interest" description="Disordered" evidence="1">
    <location>
        <begin position="115"/>
        <end position="218"/>
    </location>
</feature>
<proteinExistence type="predicted"/>
<reference evidence="2 3" key="1">
    <citation type="journal article" date="2024" name="Front Chem Biol">
        <title>Unveiling the potential of Daldinia eschscholtzii MFLUCC 19-0629 through bioactivity and bioinformatics studies for enhanced sustainable agriculture production.</title>
        <authorList>
            <person name="Brooks S."/>
            <person name="Weaver J.A."/>
            <person name="Klomchit A."/>
            <person name="Alharthi S.A."/>
            <person name="Onlamun T."/>
            <person name="Nurani R."/>
            <person name="Vong T.K."/>
            <person name="Alberti F."/>
            <person name="Greco C."/>
        </authorList>
    </citation>
    <scope>NUCLEOTIDE SEQUENCE [LARGE SCALE GENOMIC DNA]</scope>
    <source>
        <strain evidence="2">MFLUCC 19-0629</strain>
    </source>
</reference>
<feature type="compositionally biased region" description="Polar residues" evidence="1">
    <location>
        <begin position="145"/>
        <end position="154"/>
    </location>
</feature>
<comment type="caution">
    <text evidence="2">The sequence shown here is derived from an EMBL/GenBank/DDBJ whole genome shotgun (WGS) entry which is preliminary data.</text>
</comment>
<feature type="compositionally biased region" description="Basic and acidic residues" evidence="1">
    <location>
        <begin position="53"/>
        <end position="75"/>
    </location>
</feature>
<protein>
    <submittedName>
        <fullName evidence="2">Uncharacterized protein</fullName>
    </submittedName>
</protein>
<feature type="compositionally biased region" description="Polar residues" evidence="1">
    <location>
        <begin position="178"/>
        <end position="198"/>
    </location>
</feature>
<feature type="compositionally biased region" description="Basic and acidic residues" evidence="1">
    <location>
        <begin position="161"/>
        <end position="171"/>
    </location>
</feature>
<feature type="compositionally biased region" description="Low complexity" evidence="1">
    <location>
        <begin position="13"/>
        <end position="28"/>
    </location>
</feature>
<sequence>MQMKVIAMEAFVSGSSSNPGSPTSFSHSNGRKTSVVDPYGDNSPGSSGGNAAPDKKKKDEERTRNRKGERIWPWKEGACRRVASDAWNKVKAIFHAVAAPLSGKTKGEEVELDVLPGQTRRFNDGPHNPRTSTPRSRPAVDRETTGNQNLSQRYQARFRPRRDEPAPKDPYDNGFLSAPSSTPCSTSNGKDSSRSNASGEGLPIKKTPSPGTWFSGLL</sequence>
<accession>A0AAX6M719</accession>
<dbReference type="Proteomes" id="UP001369815">
    <property type="component" value="Unassembled WGS sequence"/>
</dbReference>